<dbReference type="AlphaFoldDB" id="A0A2P2PJ33"/>
<name>A0A2P2PJ33_RHIMU</name>
<sequence>MEFKLMDFLFAFLQSFFLLFLLSFYFSCNFWAVNVGQGEARAQCLLETLDLA</sequence>
<protein>
    <submittedName>
        <fullName evidence="1">Uncharacterized protein</fullName>
    </submittedName>
</protein>
<proteinExistence type="predicted"/>
<reference evidence="1" key="1">
    <citation type="submission" date="2018-02" db="EMBL/GenBank/DDBJ databases">
        <title>Rhizophora mucronata_Transcriptome.</title>
        <authorList>
            <person name="Meera S.P."/>
            <person name="Sreeshan A."/>
            <person name="Augustine A."/>
        </authorList>
    </citation>
    <scope>NUCLEOTIDE SEQUENCE</scope>
    <source>
        <tissue evidence="1">Leaf</tissue>
    </source>
</reference>
<organism evidence="1">
    <name type="scientific">Rhizophora mucronata</name>
    <name type="common">Asiatic mangrove</name>
    <dbReference type="NCBI Taxonomy" id="61149"/>
    <lineage>
        <taxon>Eukaryota</taxon>
        <taxon>Viridiplantae</taxon>
        <taxon>Streptophyta</taxon>
        <taxon>Embryophyta</taxon>
        <taxon>Tracheophyta</taxon>
        <taxon>Spermatophyta</taxon>
        <taxon>Magnoliopsida</taxon>
        <taxon>eudicotyledons</taxon>
        <taxon>Gunneridae</taxon>
        <taxon>Pentapetalae</taxon>
        <taxon>rosids</taxon>
        <taxon>fabids</taxon>
        <taxon>Malpighiales</taxon>
        <taxon>Rhizophoraceae</taxon>
        <taxon>Rhizophora</taxon>
    </lineage>
</organism>
<evidence type="ECO:0000313" key="1">
    <source>
        <dbReference type="EMBL" id="MBX54671.1"/>
    </source>
</evidence>
<dbReference type="EMBL" id="GGEC01074187">
    <property type="protein sequence ID" value="MBX54671.1"/>
    <property type="molecule type" value="Transcribed_RNA"/>
</dbReference>
<accession>A0A2P2PJ33</accession>